<feature type="transmembrane region" description="Helical" evidence="1">
    <location>
        <begin position="399"/>
        <end position="418"/>
    </location>
</feature>
<feature type="transmembrane region" description="Helical" evidence="1">
    <location>
        <begin position="293"/>
        <end position="309"/>
    </location>
</feature>
<accession>A0A2V2N525</accession>
<evidence type="ECO:0000256" key="1">
    <source>
        <dbReference type="SAM" id="Phobius"/>
    </source>
</evidence>
<comment type="caution">
    <text evidence="2">The sequence shown here is derived from an EMBL/GenBank/DDBJ whole genome shotgun (WGS) entry which is preliminary data.</text>
</comment>
<proteinExistence type="predicted"/>
<feature type="transmembrane region" description="Helical" evidence="1">
    <location>
        <begin position="462"/>
        <end position="480"/>
    </location>
</feature>
<feature type="transmembrane region" description="Helical" evidence="1">
    <location>
        <begin position="12"/>
        <end position="33"/>
    </location>
</feature>
<feature type="transmembrane region" description="Helical" evidence="1">
    <location>
        <begin position="492"/>
        <end position="516"/>
    </location>
</feature>
<reference evidence="2 3" key="1">
    <citation type="submission" date="2018-05" db="EMBL/GenBank/DDBJ databases">
        <title>Draft genome of Methanospirillum lacunae Ki8-1.</title>
        <authorList>
            <person name="Dueholm M.S."/>
            <person name="Nielsen P.H."/>
            <person name="Bakmann L.F."/>
            <person name="Otzen D.E."/>
        </authorList>
    </citation>
    <scope>NUCLEOTIDE SEQUENCE [LARGE SCALE GENOMIC DNA]</scope>
    <source>
        <strain evidence="2 3">Ki8-1</strain>
    </source>
</reference>
<feature type="transmembrane region" description="Helical" evidence="1">
    <location>
        <begin position="425"/>
        <end position="450"/>
    </location>
</feature>
<gene>
    <name evidence="2" type="ORF">DK846_14565</name>
</gene>
<dbReference type="PANTHER" id="PTHR10790">
    <property type="entry name" value="TPR-DOMAIN CONTAINING PROTEIN"/>
    <property type="match status" value="1"/>
</dbReference>
<dbReference type="OrthoDB" id="313199at2157"/>
<sequence length="704" mass="79821">MGYPIELQILAIILWLLLLFFLQSSLIPYLGWIGDGFRIPISFASSILLFSLFTWYLALIGIPIQLALIPFLLLFFGGIYSKKISLQALSINRKWYFFFLILFFSLLTLKVLYNPDIDISFEKYTDHMYLASMMHNPHIPPLDAWYVGGTLTGYYYLSQWPYACLGIITGIPSSVVYNLIIPTVFAITSLLIYATSSLFLTRYRFLPLSTLFISYPLTYIFIIPMSMAQFPLILLLNQTLRIIPGAVTENPLTALFIGSPRAYALGMINQGLIIFLLCYLFLHYRSMEKKEKIGYMGLSILCLGSMITMHSWDALIYIPLFVLFGVTLCFIRYSEEVSSKTRIFQFNIHTIPKDCVDQACKLCILVPLGSILLYLPFLLMMENNGAKGIIWNPVPTEPFLFMLVFGFFIFVLYVAVFPELKKHPLLLIPGIIPALFGFYSVTIALIPLIGFFRRKMHTPIDILATAGLIILIFCDLFSIADSTGVDRMNTTYKFYFVSWFLLTISTSIMIATRIQTWNPDTNAGICKKIITCGLIFLIIFTPAFILGVSNPGEHPITLDGASWIERNMPEEMHAIQFLKTMPPGEIIAEGVTTRVGDQDSIEKYFSRVSTFSGIPTILGSYPRELVFRNQSLLDSRVADVAKIYSTNPTEAAEVMKKYGATLLITGYPEYGIYHITNPNIYYGVGFTPIWHDGNTVIWRPPKTT</sequence>
<dbReference type="RefSeq" id="WP_109969724.1">
    <property type="nucleotide sequence ID" value="NZ_CP176093.1"/>
</dbReference>
<dbReference type="InterPro" id="IPR018746">
    <property type="entry name" value="DUF2298"/>
</dbReference>
<feature type="transmembrane region" description="Helical" evidence="1">
    <location>
        <begin position="315"/>
        <end position="333"/>
    </location>
</feature>
<feature type="transmembrane region" description="Helical" evidence="1">
    <location>
        <begin position="362"/>
        <end position="379"/>
    </location>
</feature>
<feature type="transmembrane region" description="Helical" evidence="1">
    <location>
        <begin position="528"/>
        <end position="548"/>
    </location>
</feature>
<keyword evidence="1" id="KW-0812">Transmembrane</keyword>
<keyword evidence="1" id="KW-1133">Transmembrane helix</keyword>
<dbReference type="EMBL" id="QGMY01000011">
    <property type="protein sequence ID" value="PWR70611.1"/>
    <property type="molecule type" value="Genomic_DNA"/>
</dbReference>
<feature type="transmembrane region" description="Helical" evidence="1">
    <location>
        <begin position="179"/>
        <end position="200"/>
    </location>
</feature>
<feature type="transmembrane region" description="Helical" evidence="1">
    <location>
        <begin position="212"/>
        <end position="236"/>
    </location>
</feature>
<feature type="transmembrane region" description="Helical" evidence="1">
    <location>
        <begin position="53"/>
        <end position="75"/>
    </location>
</feature>
<organism evidence="2 3">
    <name type="scientific">Methanospirillum lacunae</name>
    <dbReference type="NCBI Taxonomy" id="668570"/>
    <lineage>
        <taxon>Archaea</taxon>
        <taxon>Methanobacteriati</taxon>
        <taxon>Methanobacteriota</taxon>
        <taxon>Stenosarchaea group</taxon>
        <taxon>Methanomicrobia</taxon>
        <taxon>Methanomicrobiales</taxon>
        <taxon>Methanospirillaceae</taxon>
        <taxon>Methanospirillum</taxon>
    </lineage>
</organism>
<feature type="transmembrane region" description="Helical" evidence="1">
    <location>
        <begin position="262"/>
        <end position="281"/>
    </location>
</feature>
<dbReference type="GeneID" id="97547662"/>
<feature type="transmembrane region" description="Helical" evidence="1">
    <location>
        <begin position="95"/>
        <end position="113"/>
    </location>
</feature>
<dbReference type="Proteomes" id="UP000245657">
    <property type="component" value="Unassembled WGS sequence"/>
</dbReference>
<dbReference type="AlphaFoldDB" id="A0A2V2N525"/>
<keyword evidence="1" id="KW-0472">Membrane</keyword>
<dbReference type="Pfam" id="PF10060">
    <property type="entry name" value="DUF2298"/>
    <property type="match status" value="1"/>
</dbReference>
<evidence type="ECO:0000313" key="3">
    <source>
        <dbReference type="Proteomes" id="UP000245657"/>
    </source>
</evidence>
<keyword evidence="3" id="KW-1185">Reference proteome</keyword>
<protein>
    <submittedName>
        <fullName evidence="2">Uncharacterized protein</fullName>
    </submittedName>
</protein>
<evidence type="ECO:0000313" key="2">
    <source>
        <dbReference type="EMBL" id="PWR70611.1"/>
    </source>
</evidence>
<dbReference type="PANTHER" id="PTHR10790:SF51">
    <property type="entry name" value="TETRATRICOPEPTIDE REPEAT PROTEIN"/>
    <property type="match status" value="1"/>
</dbReference>
<name>A0A2V2N525_9EURY</name>